<sequence length="86" mass="9935">MSNNYTKKIAELEAELNKCEAELLATRARCESLHKRRRYIKQKLDNVVEEARKTRMERGSDYFNPMTETEIIAVILSDGCISGIKL</sequence>
<dbReference type="EMBL" id="ACCL02000018">
    <property type="protein sequence ID" value="EET59462.1"/>
    <property type="molecule type" value="Genomic_DNA"/>
</dbReference>
<organism evidence="2 3">
    <name type="scientific">Marvinbryantia formatexigens DSM 14469</name>
    <dbReference type="NCBI Taxonomy" id="478749"/>
    <lineage>
        <taxon>Bacteria</taxon>
        <taxon>Bacillati</taxon>
        <taxon>Bacillota</taxon>
        <taxon>Clostridia</taxon>
        <taxon>Lachnospirales</taxon>
        <taxon>Lachnospiraceae</taxon>
        <taxon>Marvinbryantia</taxon>
    </lineage>
</organism>
<dbReference type="RefSeq" id="WP_006863322.1">
    <property type="nucleotide sequence ID" value="NZ_ACCL02000018.1"/>
</dbReference>
<comment type="caution">
    <text evidence="2">The sequence shown here is derived from an EMBL/GenBank/DDBJ whole genome shotgun (WGS) entry which is preliminary data.</text>
</comment>
<accession>C6LIS3</accession>
<feature type="coiled-coil region" evidence="1">
    <location>
        <begin position="2"/>
        <end position="29"/>
    </location>
</feature>
<name>C6LIS3_9FIRM</name>
<evidence type="ECO:0000313" key="3">
    <source>
        <dbReference type="Proteomes" id="UP000005561"/>
    </source>
</evidence>
<evidence type="ECO:0000256" key="1">
    <source>
        <dbReference type="SAM" id="Coils"/>
    </source>
</evidence>
<keyword evidence="3" id="KW-1185">Reference proteome</keyword>
<keyword evidence="1" id="KW-0175">Coiled coil</keyword>
<dbReference type="AlphaFoldDB" id="C6LIS3"/>
<evidence type="ECO:0000313" key="2">
    <source>
        <dbReference type="EMBL" id="EET59462.1"/>
    </source>
</evidence>
<gene>
    <name evidence="2" type="ORF">BRYFOR_08553</name>
</gene>
<dbReference type="STRING" id="168384.SAMN05660368_02986"/>
<dbReference type="Proteomes" id="UP000005561">
    <property type="component" value="Unassembled WGS sequence"/>
</dbReference>
<proteinExistence type="predicted"/>
<reference evidence="2" key="1">
    <citation type="submission" date="2009-07" db="EMBL/GenBank/DDBJ databases">
        <authorList>
            <person name="Weinstock G."/>
            <person name="Sodergren E."/>
            <person name="Clifton S."/>
            <person name="Fulton L."/>
            <person name="Fulton B."/>
            <person name="Courtney L."/>
            <person name="Fronick C."/>
            <person name="Harrison M."/>
            <person name="Strong C."/>
            <person name="Farmer C."/>
            <person name="Delahaunty K."/>
            <person name="Markovic C."/>
            <person name="Hall O."/>
            <person name="Minx P."/>
            <person name="Tomlinson C."/>
            <person name="Mitreva M."/>
            <person name="Nelson J."/>
            <person name="Hou S."/>
            <person name="Wollam A."/>
            <person name="Pepin K.H."/>
            <person name="Johnson M."/>
            <person name="Bhonagiri V."/>
            <person name="Nash W.E."/>
            <person name="Warren W."/>
            <person name="Chinwalla A."/>
            <person name="Mardis E.R."/>
            <person name="Wilson R.K."/>
        </authorList>
    </citation>
    <scope>NUCLEOTIDE SEQUENCE [LARGE SCALE GENOMIC DNA]</scope>
    <source>
        <strain evidence="2">DSM 14469</strain>
    </source>
</reference>
<protein>
    <submittedName>
        <fullName evidence="2">Uncharacterized protein</fullName>
    </submittedName>
</protein>